<protein>
    <submittedName>
        <fullName evidence="7">Gamma-secretase subunit Aph-1</fullName>
    </submittedName>
</protein>
<dbReference type="GO" id="GO:0007219">
    <property type="term" value="P:Notch signaling pathway"/>
    <property type="evidence" value="ECO:0007669"/>
    <property type="project" value="UniProtKB-KW"/>
</dbReference>
<comment type="subcellular location">
    <subcellularLocation>
        <location evidence="1">Membrane</location>
        <topology evidence="1">Multi-pass membrane protein</topology>
    </subcellularLocation>
</comment>
<organism evidence="7 8">
    <name type="scientific">Paramuricea clavata</name>
    <name type="common">Red gorgonian</name>
    <name type="synonym">Violescent sea-whip</name>
    <dbReference type="NCBI Taxonomy" id="317549"/>
    <lineage>
        <taxon>Eukaryota</taxon>
        <taxon>Metazoa</taxon>
        <taxon>Cnidaria</taxon>
        <taxon>Anthozoa</taxon>
        <taxon>Octocorallia</taxon>
        <taxon>Malacalcyonacea</taxon>
        <taxon>Plexauridae</taxon>
        <taxon>Paramuricea</taxon>
    </lineage>
</organism>
<name>A0A7D9HF92_PARCT</name>
<keyword evidence="8" id="KW-1185">Reference proteome</keyword>
<evidence type="ECO:0000313" key="8">
    <source>
        <dbReference type="Proteomes" id="UP001152795"/>
    </source>
</evidence>
<evidence type="ECO:0000256" key="4">
    <source>
        <dbReference type="ARBA" id="ARBA00022976"/>
    </source>
</evidence>
<keyword evidence="4" id="KW-0914">Notch signaling pathway</keyword>
<dbReference type="AlphaFoldDB" id="A0A7D9HF92"/>
<evidence type="ECO:0000256" key="5">
    <source>
        <dbReference type="ARBA" id="ARBA00022989"/>
    </source>
</evidence>
<proteinExistence type="inferred from homology"/>
<evidence type="ECO:0000256" key="2">
    <source>
        <dbReference type="ARBA" id="ARBA00005577"/>
    </source>
</evidence>
<evidence type="ECO:0000256" key="6">
    <source>
        <dbReference type="ARBA" id="ARBA00023136"/>
    </source>
</evidence>
<keyword evidence="6" id="KW-0472">Membrane</keyword>
<dbReference type="PANTHER" id="PTHR12889">
    <property type="entry name" value="GAMMA-SECRETASE SUBUNIT APH-1"/>
    <property type="match status" value="1"/>
</dbReference>
<dbReference type="OrthoDB" id="6507463at2759"/>
<gene>
    <name evidence="7" type="ORF">PACLA_8A033583</name>
</gene>
<dbReference type="GO" id="GO:0016020">
    <property type="term" value="C:membrane"/>
    <property type="evidence" value="ECO:0007669"/>
    <property type="project" value="UniProtKB-SubCell"/>
</dbReference>
<reference evidence="7" key="1">
    <citation type="submission" date="2020-04" db="EMBL/GenBank/DDBJ databases">
        <authorList>
            <person name="Alioto T."/>
            <person name="Alioto T."/>
            <person name="Gomez Garrido J."/>
        </authorList>
    </citation>
    <scope>NUCLEOTIDE SEQUENCE</scope>
    <source>
        <strain evidence="7">A484AB</strain>
    </source>
</reference>
<comment type="caution">
    <text evidence="7">The sequence shown here is derived from an EMBL/GenBank/DDBJ whole genome shotgun (WGS) entry which is preliminary data.</text>
</comment>
<dbReference type="Proteomes" id="UP001152795">
    <property type="component" value="Unassembled WGS sequence"/>
</dbReference>
<dbReference type="InterPro" id="IPR009294">
    <property type="entry name" value="Aph-1"/>
</dbReference>
<dbReference type="Pfam" id="PF06105">
    <property type="entry name" value="Aph-1"/>
    <property type="match status" value="1"/>
</dbReference>
<evidence type="ECO:0000256" key="3">
    <source>
        <dbReference type="ARBA" id="ARBA00022692"/>
    </source>
</evidence>
<keyword evidence="3" id="KW-0812">Transmembrane</keyword>
<dbReference type="GO" id="GO:0016485">
    <property type="term" value="P:protein processing"/>
    <property type="evidence" value="ECO:0007669"/>
    <property type="project" value="InterPro"/>
</dbReference>
<sequence length="256" mass="28031">MTLMTLFGCIFIAFGPATVIFLVAVARDHFHVIIMISSAFFWLLSLLISSIWWTIVSPLKTQLAFGVAFSVLFQELFRYAFFVLIKKAEDSELVSLASKSSGLFKHKTAFVSGLGYGIMSGLFAMVNILADITGPGAPGLNGESPQFLIISALLTCAFVLLNTFWGIIWFESCSEKKYGYLVVVFGSHLFVSLMTLLNNKESYLGSMLSAYLVLVVMAVLAFKVAGGSLQNLHSIFARKLPSDMRSEDVTVVSPTT</sequence>
<evidence type="ECO:0000256" key="1">
    <source>
        <dbReference type="ARBA" id="ARBA00004141"/>
    </source>
</evidence>
<accession>A0A7D9HF92</accession>
<evidence type="ECO:0000313" key="7">
    <source>
        <dbReference type="EMBL" id="CAB3981105.1"/>
    </source>
</evidence>
<keyword evidence="5" id="KW-1133">Transmembrane helix</keyword>
<comment type="similarity">
    <text evidence="2">Belongs to the APH-1 family.</text>
</comment>
<dbReference type="EMBL" id="CACRXK020000353">
    <property type="protein sequence ID" value="CAB3981105.1"/>
    <property type="molecule type" value="Genomic_DNA"/>
</dbReference>